<sequence>MAKGLEAFLKKIAGSPTNDTYIDRFLSLLIDEPSQKRMGYYLRMGTILVKSNPMIALKVSYMALQEARAMSNGHSQEIQVLEVVKACFTALGRDGKAELIGHEMEKLRAKHSEWVKLNREKKKQSLVRRVPSQKPAIPQVKDKSAVKPEARDAKRRIHFPKQAGSQDFSGVYRPGVPGKKVRDSRHGISKAVEQKLGSNVLGDKKKREAEIKQNEPEIGTKVNEMSFEQELARVHQQKSAPDQASNIDFSTLNKRKKVEEQRPAEPPKQGQPTQPAKKPPRPVRQKLKSFLDDATLILPGKKKTDGQDLSASFDQATIIQNMNELGGHDQKSKIPMKEAPGQVARDKQNPLVPPKHQVQDNHKTPSQPQKPSPTPKQQLPPTTPVVSPKPPTPQQDVRQPAQVAPDTSTPHSTRQPFFDNKSADEIWSVLGNEGTKASPDQVSPELKQAQERAAQEEVRRQRQEQEEQQVAQRRAAEQALAQQRAAEERAAAERRAGEERANAARREAEATRAAAELKKRQEQEQLAKKAREEEIRKAKHDATNVTALNKRPIDLSEMGQKAQKLKQTQLAVAPPSDQTFAFSSLNEDTQAESSREHLTAQQDAMAETEEESGAHALEESFDHRTPGGLIDTNDEHVPIEPDGVESAVIGELGQASDEDLSSFAVEDELDESFGHFWLIVIDSILTSPGDSTRSRVKNFFEGVDLSLSSEKLEHFVQYLDDWQDEPAFTQLLGIVCTIFEAMDLHQTEQLFQSLSLDDYFIEAWGDYLEGLMAAGRYRVALKKITSRIEPKSKLPWVQVSYDKLQRIWMALGYRGFQWEPEDGVRVFWQMLRDRPLPSAATILSLSS</sequence>
<feature type="compositionally biased region" description="Basic and acidic residues" evidence="1">
    <location>
        <begin position="485"/>
        <end position="542"/>
    </location>
</feature>
<evidence type="ECO:0000256" key="1">
    <source>
        <dbReference type="SAM" id="MobiDB-lite"/>
    </source>
</evidence>
<feature type="compositionally biased region" description="Low complexity" evidence="1">
    <location>
        <begin position="468"/>
        <end position="484"/>
    </location>
</feature>
<feature type="region of interest" description="Disordered" evidence="1">
    <location>
        <begin position="320"/>
        <end position="572"/>
    </location>
</feature>
<dbReference type="Proteomes" id="UP000192907">
    <property type="component" value="Unassembled WGS sequence"/>
</dbReference>
<feature type="compositionally biased region" description="Pro residues" evidence="1">
    <location>
        <begin position="381"/>
        <end position="393"/>
    </location>
</feature>
<feature type="compositionally biased region" description="Polar residues" evidence="1">
    <location>
        <begin position="237"/>
        <end position="252"/>
    </location>
</feature>
<gene>
    <name evidence="2" type="ORF">SAMN06296036_102357</name>
</gene>
<evidence type="ECO:0000313" key="2">
    <source>
        <dbReference type="EMBL" id="SME97361.1"/>
    </source>
</evidence>
<keyword evidence="3" id="KW-1185">Reference proteome</keyword>
<feature type="compositionally biased region" description="Basic and acidic residues" evidence="1">
    <location>
        <begin position="326"/>
        <end position="336"/>
    </location>
</feature>
<feature type="compositionally biased region" description="Basic residues" evidence="1">
    <location>
        <begin position="278"/>
        <end position="287"/>
    </location>
</feature>
<proteinExistence type="predicted"/>
<accession>A0A1Y6B7P3</accession>
<feature type="compositionally biased region" description="Low complexity" evidence="1">
    <location>
        <begin position="560"/>
        <end position="571"/>
    </location>
</feature>
<feature type="region of interest" description="Disordered" evidence="1">
    <location>
        <begin position="585"/>
        <end position="614"/>
    </location>
</feature>
<organism evidence="2 3">
    <name type="scientific">Pseudobacteriovorax antillogorgiicola</name>
    <dbReference type="NCBI Taxonomy" id="1513793"/>
    <lineage>
        <taxon>Bacteria</taxon>
        <taxon>Pseudomonadati</taxon>
        <taxon>Bdellovibrionota</taxon>
        <taxon>Oligoflexia</taxon>
        <taxon>Oligoflexales</taxon>
        <taxon>Pseudobacteriovoracaceae</taxon>
        <taxon>Pseudobacteriovorax</taxon>
    </lineage>
</organism>
<dbReference type="AlphaFoldDB" id="A0A1Y6B7P3"/>
<dbReference type="EMBL" id="FWZT01000002">
    <property type="protein sequence ID" value="SME97361.1"/>
    <property type="molecule type" value="Genomic_DNA"/>
</dbReference>
<feature type="compositionally biased region" description="Basic and acidic residues" evidence="1">
    <location>
        <begin position="448"/>
        <end position="465"/>
    </location>
</feature>
<feature type="region of interest" description="Disordered" evidence="1">
    <location>
        <begin position="163"/>
        <end position="291"/>
    </location>
</feature>
<name>A0A1Y6B7P3_9BACT</name>
<evidence type="ECO:0000313" key="3">
    <source>
        <dbReference type="Proteomes" id="UP000192907"/>
    </source>
</evidence>
<feature type="compositionally biased region" description="Polar residues" evidence="1">
    <location>
        <begin position="405"/>
        <end position="415"/>
    </location>
</feature>
<dbReference type="RefSeq" id="WP_132315064.1">
    <property type="nucleotide sequence ID" value="NZ_FWZT01000002.1"/>
</dbReference>
<reference evidence="3" key="1">
    <citation type="submission" date="2017-04" db="EMBL/GenBank/DDBJ databases">
        <authorList>
            <person name="Varghese N."/>
            <person name="Submissions S."/>
        </authorList>
    </citation>
    <scope>NUCLEOTIDE SEQUENCE [LARGE SCALE GENOMIC DNA]</scope>
    <source>
        <strain evidence="3">RKEM611</strain>
    </source>
</reference>
<dbReference type="OrthoDB" id="5313116at2"/>
<protein>
    <submittedName>
        <fullName evidence="2">Uncharacterized protein</fullName>
    </submittedName>
</protein>
<feature type="compositionally biased region" description="Basic and acidic residues" evidence="1">
    <location>
        <begin position="202"/>
        <end position="215"/>
    </location>
</feature>